<evidence type="ECO:0000256" key="7">
    <source>
        <dbReference type="ARBA" id="ARBA00022737"/>
    </source>
</evidence>
<dbReference type="GO" id="GO:0045202">
    <property type="term" value="C:synapse"/>
    <property type="evidence" value="ECO:0007669"/>
    <property type="project" value="GOC"/>
</dbReference>
<dbReference type="Proteomes" id="UP000727407">
    <property type="component" value="Unassembled WGS sequence"/>
</dbReference>
<dbReference type="Gene3D" id="1.10.287.70">
    <property type="match status" value="1"/>
</dbReference>
<keyword evidence="4 20" id="KW-0109">Calcium transport</keyword>
<feature type="non-terminal residue" evidence="23">
    <location>
        <position position="428"/>
    </location>
</feature>
<evidence type="ECO:0000313" key="23">
    <source>
        <dbReference type="EMBL" id="KAF5895592.1"/>
    </source>
</evidence>
<organism evidence="23 24">
    <name type="scientific">Clarias magur</name>
    <name type="common">Asian catfish</name>
    <name type="synonym">Macropteronotus magur</name>
    <dbReference type="NCBI Taxonomy" id="1594786"/>
    <lineage>
        <taxon>Eukaryota</taxon>
        <taxon>Metazoa</taxon>
        <taxon>Chordata</taxon>
        <taxon>Craniata</taxon>
        <taxon>Vertebrata</taxon>
        <taxon>Euteleostomi</taxon>
        <taxon>Actinopterygii</taxon>
        <taxon>Neopterygii</taxon>
        <taxon>Teleostei</taxon>
        <taxon>Ostariophysi</taxon>
        <taxon>Siluriformes</taxon>
        <taxon>Clariidae</taxon>
        <taxon>Clarias</taxon>
    </lineage>
</organism>
<keyword evidence="5 20" id="KW-0107">Calcium channel</keyword>
<evidence type="ECO:0000256" key="14">
    <source>
        <dbReference type="ARBA" id="ARBA00023303"/>
    </source>
</evidence>
<sequence>EKRRNSTHLTGSEIPASPAALYSVMDSCLLPSDRLLPPVRRRGAMVDHRDVIKAHQSHKLQSTPQAKRRELDILSTVGSEFDLRTLRAVRVLRPLKLVSGIPSLQVVLKSIMKAMIPLLQIGVLLFVAILMFAIIGLEFYSGKFHKACYDNVTGEILDDQLCGDELPARVCPSGSVCNDTLLGPNYGITQFDNIFFAVLTVFQCITMEGWTDMLYYSNDALGSTWNWMYYVPLIIIGSFFMLNLVLGVLSGEFAKERERVENRREFLKLRRQQQIERELNGYLEWICKAEEVIMAEDDTKGDRSRRRPTIKKSKTDLLNPEGGQDHIGDAVGLKAEGSSFSKKERRFRILVRKMVKTQTFYWTVLSLVGLNTLCVAVVHYDQPELLSDFLFYAEFIFLGLFMFEMLIKMYGLGTRPYFHSSFNCFDCA</sequence>
<keyword evidence="10 21" id="KW-1133">Transmembrane helix</keyword>
<dbReference type="Gene3D" id="1.20.120.350">
    <property type="entry name" value="Voltage-gated potassium channels. Chain C"/>
    <property type="match status" value="1"/>
</dbReference>
<evidence type="ECO:0000256" key="12">
    <source>
        <dbReference type="ARBA" id="ARBA00023136"/>
    </source>
</evidence>
<evidence type="ECO:0000256" key="13">
    <source>
        <dbReference type="ARBA" id="ARBA00023157"/>
    </source>
</evidence>
<evidence type="ECO:0000256" key="9">
    <source>
        <dbReference type="ARBA" id="ARBA00022882"/>
    </source>
</evidence>
<keyword evidence="11" id="KW-0406">Ion transport</keyword>
<evidence type="ECO:0000256" key="17">
    <source>
        <dbReference type="ARBA" id="ARBA00039688"/>
    </source>
</evidence>
<feature type="transmembrane region" description="Helical" evidence="21">
    <location>
        <begin position="390"/>
        <end position="407"/>
    </location>
</feature>
<feature type="transmembrane region" description="Helical" evidence="21">
    <location>
        <begin position="227"/>
        <end position="249"/>
    </location>
</feature>
<dbReference type="PANTHER" id="PTHR45628">
    <property type="entry name" value="VOLTAGE-DEPENDENT CALCIUM CHANNEL TYPE A SUBUNIT ALPHA-1"/>
    <property type="match status" value="1"/>
</dbReference>
<name>A0A8J4WXY1_CLAMG</name>
<dbReference type="PANTHER" id="PTHR45628:SF3">
    <property type="entry name" value="VOLTAGE-DEPENDENT P_Q-TYPE CALCIUM CHANNEL SUBUNIT ALPHA-1A"/>
    <property type="match status" value="1"/>
</dbReference>
<keyword evidence="19" id="KW-0479">Metal-binding</keyword>
<keyword evidence="8 19" id="KW-0106">Calcium</keyword>
<evidence type="ECO:0000256" key="15">
    <source>
        <dbReference type="ARBA" id="ARBA00036634"/>
    </source>
</evidence>
<dbReference type="Pfam" id="PF00520">
    <property type="entry name" value="Ion_trans"/>
    <property type="match status" value="2"/>
</dbReference>
<reference evidence="23" key="1">
    <citation type="submission" date="2020-07" db="EMBL/GenBank/DDBJ databases">
        <title>Clarias magur genome sequencing, assembly and annotation.</title>
        <authorList>
            <person name="Kushwaha B."/>
            <person name="Kumar R."/>
            <person name="Das P."/>
            <person name="Joshi C.G."/>
            <person name="Kumar D."/>
            <person name="Nagpure N.S."/>
            <person name="Pandey M."/>
            <person name="Agarwal S."/>
            <person name="Srivastava S."/>
            <person name="Singh M."/>
            <person name="Sahoo L."/>
            <person name="Jayasankar P."/>
            <person name="Meher P.K."/>
            <person name="Koringa P.G."/>
            <person name="Iquebal M.A."/>
            <person name="Das S.P."/>
            <person name="Bit A."/>
            <person name="Patnaik S."/>
            <person name="Patel N."/>
            <person name="Shah T.M."/>
            <person name="Hinsu A."/>
            <person name="Jena J.K."/>
        </authorList>
    </citation>
    <scope>NUCLEOTIDE SEQUENCE</scope>
    <source>
        <strain evidence="23">CIFAMagur01</strain>
        <tissue evidence="23">Testis</tissue>
    </source>
</reference>
<feature type="domain" description="Ion transport" evidence="22">
    <location>
        <begin position="79"/>
        <end position="259"/>
    </location>
</feature>
<evidence type="ECO:0000256" key="11">
    <source>
        <dbReference type="ARBA" id="ARBA00023065"/>
    </source>
</evidence>
<evidence type="ECO:0000256" key="19">
    <source>
        <dbReference type="PIRSR" id="PIRSR602077-1"/>
    </source>
</evidence>
<keyword evidence="6 21" id="KW-0812">Transmembrane</keyword>
<evidence type="ECO:0000256" key="18">
    <source>
        <dbReference type="ARBA" id="ARBA00041622"/>
    </source>
</evidence>
<feature type="non-terminal residue" evidence="23">
    <location>
        <position position="1"/>
    </location>
</feature>
<evidence type="ECO:0000256" key="3">
    <source>
        <dbReference type="ARBA" id="ARBA00022475"/>
    </source>
</evidence>
<evidence type="ECO:0000256" key="6">
    <source>
        <dbReference type="ARBA" id="ARBA00022692"/>
    </source>
</evidence>
<dbReference type="GO" id="GO:0098703">
    <property type="term" value="P:calcium ion import across plasma membrane"/>
    <property type="evidence" value="ECO:0007669"/>
    <property type="project" value="TreeGrafter"/>
</dbReference>
<keyword evidence="12 21" id="KW-0472">Membrane</keyword>
<evidence type="ECO:0000256" key="8">
    <source>
        <dbReference type="ARBA" id="ARBA00022837"/>
    </source>
</evidence>
<dbReference type="InterPro" id="IPR050599">
    <property type="entry name" value="VDCC_alpha-1_subunit"/>
</dbReference>
<keyword evidence="2" id="KW-0813">Transport</keyword>
<evidence type="ECO:0000256" key="16">
    <source>
        <dbReference type="ARBA" id="ARBA00037936"/>
    </source>
</evidence>
<dbReference type="GO" id="GO:0043025">
    <property type="term" value="C:neuronal cell body"/>
    <property type="evidence" value="ECO:0007669"/>
    <property type="project" value="TreeGrafter"/>
</dbReference>
<accession>A0A8J4WXY1</accession>
<proteinExistence type="inferred from homology"/>
<dbReference type="PRINTS" id="PR00167">
    <property type="entry name" value="CACHANNEL"/>
</dbReference>
<comment type="similarity">
    <text evidence="16">Belongs to the calcium channel alpha-1 subunit (TC 1.A.1.11) family. CACNA1A subfamily.</text>
</comment>
<dbReference type="OrthoDB" id="431720at2759"/>
<keyword evidence="14" id="KW-0407">Ion channel</keyword>
<feature type="transmembrane region" description="Helical" evidence="21">
    <location>
        <begin position="118"/>
        <end position="137"/>
    </location>
</feature>
<evidence type="ECO:0000256" key="1">
    <source>
        <dbReference type="ARBA" id="ARBA00004651"/>
    </source>
</evidence>
<keyword evidence="7" id="KW-0677">Repeat</keyword>
<comment type="subcellular location">
    <subcellularLocation>
        <location evidence="1">Cell membrane</location>
        <topology evidence="1">Multi-pass membrane protein</topology>
    </subcellularLocation>
    <subcellularLocation>
        <location evidence="20">Membrane</location>
        <topology evidence="20">Multi-pass membrane protein</topology>
    </subcellularLocation>
</comment>
<keyword evidence="3" id="KW-1003">Cell membrane</keyword>
<dbReference type="GO" id="GO:0046872">
    <property type="term" value="F:metal ion binding"/>
    <property type="evidence" value="ECO:0007669"/>
    <property type="project" value="UniProtKB-KW"/>
</dbReference>
<evidence type="ECO:0000256" key="21">
    <source>
        <dbReference type="SAM" id="Phobius"/>
    </source>
</evidence>
<dbReference type="SUPFAM" id="SSF81324">
    <property type="entry name" value="Voltage-gated potassium channels"/>
    <property type="match status" value="2"/>
</dbReference>
<feature type="binding site" evidence="19">
    <location>
        <position position="208"/>
    </location>
    <ligand>
        <name>Ca(2+)</name>
        <dbReference type="ChEBI" id="CHEBI:29108"/>
    </ligand>
</feature>
<dbReference type="EMBL" id="QNUK01000315">
    <property type="protein sequence ID" value="KAF5895592.1"/>
    <property type="molecule type" value="Genomic_DNA"/>
</dbReference>
<dbReference type="GO" id="GO:0007268">
    <property type="term" value="P:chemical synaptic transmission"/>
    <property type="evidence" value="ECO:0007669"/>
    <property type="project" value="TreeGrafter"/>
</dbReference>
<dbReference type="InterPro" id="IPR002077">
    <property type="entry name" value="VDCCAlpha1"/>
</dbReference>
<evidence type="ECO:0000256" key="2">
    <source>
        <dbReference type="ARBA" id="ARBA00022448"/>
    </source>
</evidence>
<keyword evidence="9 20" id="KW-0851">Voltage-gated channel</keyword>
<comment type="caution">
    <text evidence="23">The sequence shown here is derived from an EMBL/GenBank/DDBJ whole genome shotgun (WGS) entry which is preliminary data.</text>
</comment>
<dbReference type="InterPro" id="IPR005821">
    <property type="entry name" value="Ion_trans_dom"/>
</dbReference>
<evidence type="ECO:0000256" key="4">
    <source>
        <dbReference type="ARBA" id="ARBA00022568"/>
    </source>
</evidence>
<dbReference type="Gene3D" id="6.10.250.2500">
    <property type="match status" value="1"/>
</dbReference>
<feature type="transmembrane region" description="Helical" evidence="21">
    <location>
        <begin position="359"/>
        <end position="378"/>
    </location>
</feature>
<gene>
    <name evidence="23" type="ORF">DAT39_014677</name>
</gene>
<dbReference type="InterPro" id="IPR027359">
    <property type="entry name" value="Volt_channel_dom_sf"/>
</dbReference>
<protein>
    <recommendedName>
        <fullName evidence="17">Voltage-dependent P/Q-type calcium channel subunit alpha-1A</fullName>
    </recommendedName>
    <alternativeName>
        <fullName evidence="18">Voltage-gated calcium channel subunit alpha Cav2.1</fullName>
    </alternativeName>
</protein>
<feature type="domain" description="Ion transport" evidence="22">
    <location>
        <begin position="358"/>
        <end position="427"/>
    </location>
</feature>
<dbReference type="GO" id="GO:0005891">
    <property type="term" value="C:voltage-gated calcium channel complex"/>
    <property type="evidence" value="ECO:0007669"/>
    <property type="project" value="InterPro"/>
</dbReference>
<evidence type="ECO:0000259" key="22">
    <source>
        <dbReference type="Pfam" id="PF00520"/>
    </source>
</evidence>
<evidence type="ECO:0000256" key="20">
    <source>
        <dbReference type="RuleBase" id="RU003808"/>
    </source>
</evidence>
<comment type="catalytic activity">
    <reaction evidence="15">
        <text>Ca(2+)(in) = Ca(2+)(out)</text>
        <dbReference type="Rhea" id="RHEA:29671"/>
        <dbReference type="ChEBI" id="CHEBI:29108"/>
    </reaction>
</comment>
<evidence type="ECO:0000256" key="5">
    <source>
        <dbReference type="ARBA" id="ARBA00022673"/>
    </source>
</evidence>
<keyword evidence="24" id="KW-1185">Reference proteome</keyword>
<dbReference type="GO" id="GO:0008331">
    <property type="term" value="F:high voltage-gated calcium channel activity"/>
    <property type="evidence" value="ECO:0007669"/>
    <property type="project" value="TreeGrafter"/>
</dbReference>
<evidence type="ECO:0000313" key="24">
    <source>
        <dbReference type="Proteomes" id="UP000727407"/>
    </source>
</evidence>
<keyword evidence="13" id="KW-1015">Disulfide bond</keyword>
<dbReference type="AlphaFoldDB" id="A0A8J4WXY1"/>
<evidence type="ECO:0000256" key="10">
    <source>
        <dbReference type="ARBA" id="ARBA00022989"/>
    </source>
</evidence>